<evidence type="ECO:0000259" key="4">
    <source>
        <dbReference type="PROSITE" id="PS50949"/>
    </source>
</evidence>
<protein>
    <submittedName>
        <fullName evidence="5">FCD domain-containing protein</fullName>
    </submittedName>
</protein>
<name>A0A844B3A1_9BURK</name>
<dbReference type="PANTHER" id="PTHR43537">
    <property type="entry name" value="TRANSCRIPTIONAL REGULATOR, GNTR FAMILY"/>
    <property type="match status" value="1"/>
</dbReference>
<keyword evidence="6" id="KW-1185">Reference proteome</keyword>
<reference evidence="5 6" key="1">
    <citation type="submission" date="2019-11" db="EMBL/GenBank/DDBJ databases">
        <title>Caenimonas koreensis gen. nov., sp. nov., isolated from activated sludge.</title>
        <authorList>
            <person name="Seung H.R."/>
        </authorList>
    </citation>
    <scope>NUCLEOTIDE SEQUENCE [LARGE SCALE GENOMIC DNA]</scope>
    <source>
        <strain evidence="5 6">EMB320</strain>
    </source>
</reference>
<dbReference type="SMART" id="SM00345">
    <property type="entry name" value="HTH_GNTR"/>
    <property type="match status" value="1"/>
</dbReference>
<dbReference type="InterPro" id="IPR008920">
    <property type="entry name" value="TF_FadR/GntR_C"/>
</dbReference>
<feature type="domain" description="HTH gntR-type" evidence="4">
    <location>
        <begin position="41"/>
        <end position="108"/>
    </location>
</feature>
<dbReference type="OrthoDB" id="8066003at2"/>
<evidence type="ECO:0000256" key="2">
    <source>
        <dbReference type="ARBA" id="ARBA00023125"/>
    </source>
</evidence>
<proteinExistence type="predicted"/>
<evidence type="ECO:0000256" key="3">
    <source>
        <dbReference type="ARBA" id="ARBA00023163"/>
    </source>
</evidence>
<accession>A0A844B3A1</accession>
<dbReference type="Gene3D" id="1.20.120.530">
    <property type="entry name" value="GntR ligand-binding domain-like"/>
    <property type="match status" value="1"/>
</dbReference>
<evidence type="ECO:0000256" key="1">
    <source>
        <dbReference type="ARBA" id="ARBA00023015"/>
    </source>
</evidence>
<dbReference type="SUPFAM" id="SSF48008">
    <property type="entry name" value="GntR ligand-binding domain-like"/>
    <property type="match status" value="1"/>
</dbReference>
<gene>
    <name evidence="5" type="ORF">GHT07_01955</name>
</gene>
<dbReference type="PANTHER" id="PTHR43537:SF49">
    <property type="entry name" value="TRANSCRIPTIONAL REGULATORY PROTEIN"/>
    <property type="match status" value="1"/>
</dbReference>
<dbReference type="GO" id="GO:0003700">
    <property type="term" value="F:DNA-binding transcription factor activity"/>
    <property type="evidence" value="ECO:0007669"/>
    <property type="project" value="InterPro"/>
</dbReference>
<dbReference type="Proteomes" id="UP000487350">
    <property type="component" value="Unassembled WGS sequence"/>
</dbReference>
<dbReference type="AlphaFoldDB" id="A0A844B3A1"/>
<dbReference type="InterPro" id="IPR011711">
    <property type="entry name" value="GntR_C"/>
</dbReference>
<comment type="caution">
    <text evidence="5">The sequence shown here is derived from an EMBL/GenBank/DDBJ whole genome shotgun (WGS) entry which is preliminary data.</text>
</comment>
<dbReference type="InterPro" id="IPR000524">
    <property type="entry name" value="Tscrpt_reg_HTH_GntR"/>
</dbReference>
<dbReference type="PROSITE" id="PS50949">
    <property type="entry name" value="HTH_GNTR"/>
    <property type="match status" value="1"/>
</dbReference>
<dbReference type="InterPro" id="IPR036388">
    <property type="entry name" value="WH-like_DNA-bd_sf"/>
</dbReference>
<dbReference type="Pfam" id="PF07729">
    <property type="entry name" value="FCD"/>
    <property type="match status" value="1"/>
</dbReference>
<dbReference type="Gene3D" id="1.10.10.10">
    <property type="entry name" value="Winged helix-like DNA-binding domain superfamily/Winged helix DNA-binding domain"/>
    <property type="match status" value="1"/>
</dbReference>
<sequence>MASSEDRSLAVIPIRDFRLFCIHKRLKAKDPTLLVSPDADASQAVRAQLRLRELILAGELKSGARIAELAIVELLGMSRTPIRAALMRLEQEGLLDKLPNGGYAVRTFSERDITDAIEVRGMIEGLAARVAAQRGVADAMLAQARAVLDEVDRLLAQPRLNDAAFSRYVDLNKRFHELLRDMSASVVIAREVDRIVALPFASPSAFVLVQATSTTSRDMLVVAQDQHRQVLEAIDQREGARAEAIMREHSRLAQRNLREALERRKLDRVRGSGLMRCPC</sequence>
<evidence type="ECO:0000313" key="6">
    <source>
        <dbReference type="Proteomes" id="UP000487350"/>
    </source>
</evidence>
<keyword evidence="3" id="KW-0804">Transcription</keyword>
<dbReference type="SUPFAM" id="SSF46785">
    <property type="entry name" value="Winged helix' DNA-binding domain"/>
    <property type="match status" value="1"/>
</dbReference>
<organism evidence="5 6">
    <name type="scientific">Caenimonas koreensis DSM 17982</name>
    <dbReference type="NCBI Taxonomy" id="1121255"/>
    <lineage>
        <taxon>Bacteria</taxon>
        <taxon>Pseudomonadati</taxon>
        <taxon>Pseudomonadota</taxon>
        <taxon>Betaproteobacteria</taxon>
        <taxon>Burkholderiales</taxon>
        <taxon>Comamonadaceae</taxon>
        <taxon>Caenimonas</taxon>
    </lineage>
</organism>
<evidence type="ECO:0000313" key="5">
    <source>
        <dbReference type="EMBL" id="MRD46027.1"/>
    </source>
</evidence>
<dbReference type="EMBL" id="WJBU01000001">
    <property type="protein sequence ID" value="MRD46027.1"/>
    <property type="molecule type" value="Genomic_DNA"/>
</dbReference>
<keyword evidence="2" id="KW-0238">DNA-binding</keyword>
<keyword evidence="1" id="KW-0805">Transcription regulation</keyword>
<dbReference type="InterPro" id="IPR036390">
    <property type="entry name" value="WH_DNA-bd_sf"/>
</dbReference>
<dbReference type="GO" id="GO:0003677">
    <property type="term" value="F:DNA binding"/>
    <property type="evidence" value="ECO:0007669"/>
    <property type="project" value="UniProtKB-KW"/>
</dbReference>
<dbReference type="SMART" id="SM00895">
    <property type="entry name" value="FCD"/>
    <property type="match status" value="1"/>
</dbReference>
<dbReference type="Pfam" id="PF00392">
    <property type="entry name" value="GntR"/>
    <property type="match status" value="1"/>
</dbReference>